<dbReference type="AlphaFoldDB" id="A0A0X3NGZ4"/>
<feature type="signal peptide" evidence="2">
    <location>
        <begin position="1"/>
        <end position="20"/>
    </location>
</feature>
<dbReference type="EMBL" id="GEEE01024340">
    <property type="protein sequence ID" value="JAP38885.1"/>
    <property type="molecule type" value="Transcribed_RNA"/>
</dbReference>
<evidence type="ECO:0000256" key="1">
    <source>
        <dbReference type="SAM" id="MobiDB-lite"/>
    </source>
</evidence>
<reference evidence="3" key="1">
    <citation type="submission" date="2016-01" db="EMBL/GenBank/DDBJ databases">
        <title>Reference transcriptome for the parasite Schistocephalus solidus: insights into the molecular evolution of parasitism.</title>
        <authorList>
            <person name="Hebert F.O."/>
            <person name="Grambauer S."/>
            <person name="Barber I."/>
            <person name="Landry C.R."/>
            <person name="Aubin-Horth N."/>
        </authorList>
    </citation>
    <scope>NUCLEOTIDE SEQUENCE</scope>
</reference>
<feature type="compositionally biased region" description="Acidic residues" evidence="1">
    <location>
        <begin position="42"/>
        <end position="51"/>
    </location>
</feature>
<keyword evidence="2" id="KW-0732">Signal</keyword>
<evidence type="ECO:0000313" key="3">
    <source>
        <dbReference type="EMBL" id="JAP38885.1"/>
    </source>
</evidence>
<gene>
    <name evidence="3" type="ORF">TR85805</name>
</gene>
<accession>A0A0X3NGZ4</accession>
<feature type="region of interest" description="Disordered" evidence="1">
    <location>
        <begin position="38"/>
        <end position="73"/>
    </location>
</feature>
<proteinExistence type="predicted"/>
<name>A0A0X3NGZ4_SCHSO</name>
<sequence length="103" mass="11803">MTNLSVIMLFAVAHALVCQASPAYPILELEDEESGVMRMEAEENEAEENEKEEVRSSTESETDEEQMKTELDGEVLAHASRKRRLSCIRVCLRRRCKIVCRMI</sequence>
<evidence type="ECO:0000256" key="2">
    <source>
        <dbReference type="SAM" id="SignalP"/>
    </source>
</evidence>
<protein>
    <submittedName>
        <fullName evidence="3">Uncharacterized protein</fullName>
    </submittedName>
</protein>
<feature type="chain" id="PRO_5007050595" evidence="2">
    <location>
        <begin position="21"/>
        <end position="103"/>
    </location>
</feature>
<organism evidence="3">
    <name type="scientific">Schistocephalus solidus</name>
    <name type="common">Tapeworm</name>
    <dbReference type="NCBI Taxonomy" id="70667"/>
    <lineage>
        <taxon>Eukaryota</taxon>
        <taxon>Metazoa</taxon>
        <taxon>Spiralia</taxon>
        <taxon>Lophotrochozoa</taxon>
        <taxon>Platyhelminthes</taxon>
        <taxon>Cestoda</taxon>
        <taxon>Eucestoda</taxon>
        <taxon>Diphyllobothriidea</taxon>
        <taxon>Diphyllobothriidae</taxon>
        <taxon>Schistocephalus</taxon>
    </lineage>
</organism>